<evidence type="ECO:0000256" key="1">
    <source>
        <dbReference type="ARBA" id="ARBA00022614"/>
    </source>
</evidence>
<dbReference type="SUPFAM" id="SSF52540">
    <property type="entry name" value="P-loop containing nucleoside triphosphate hydrolases"/>
    <property type="match status" value="1"/>
</dbReference>
<dbReference type="InterPro" id="IPR027417">
    <property type="entry name" value="P-loop_NTPase"/>
</dbReference>
<keyword evidence="2" id="KW-0677">Repeat</keyword>
<comment type="caution">
    <text evidence="5">The sequence shown here is derived from an EMBL/GenBank/DDBJ whole genome shotgun (WGS) entry which is preliminary data.</text>
</comment>
<dbReference type="InterPro" id="IPR001611">
    <property type="entry name" value="Leu-rich_rpt"/>
</dbReference>
<proteinExistence type="predicted"/>
<reference evidence="5 6" key="1">
    <citation type="submission" date="2022-05" db="EMBL/GenBank/DDBJ databases">
        <authorList>
            <consortium name="Genoscope - CEA"/>
            <person name="William W."/>
        </authorList>
    </citation>
    <scope>NUCLEOTIDE SEQUENCE [LARGE SCALE GENOMIC DNA]</scope>
</reference>
<dbReference type="InterPro" id="IPR038765">
    <property type="entry name" value="Papain-like_cys_pep_sf"/>
</dbReference>
<protein>
    <recommendedName>
        <fullName evidence="4">OTU domain-containing protein</fullName>
    </recommendedName>
</protein>
<keyword evidence="6" id="KW-1185">Reference proteome</keyword>
<dbReference type="Gene3D" id="3.30.70.1390">
    <property type="entry name" value="ROC domain from the Parkinson's disease-associated leucine-rich repeat kinase 2"/>
    <property type="match status" value="1"/>
</dbReference>
<dbReference type="InterPro" id="IPR003323">
    <property type="entry name" value="OTU_dom"/>
</dbReference>
<organism evidence="5 6">
    <name type="scientific">Porites lobata</name>
    <dbReference type="NCBI Taxonomy" id="104759"/>
    <lineage>
        <taxon>Eukaryota</taxon>
        <taxon>Metazoa</taxon>
        <taxon>Cnidaria</taxon>
        <taxon>Anthozoa</taxon>
        <taxon>Hexacorallia</taxon>
        <taxon>Scleractinia</taxon>
        <taxon>Fungiina</taxon>
        <taxon>Poritidae</taxon>
        <taxon>Porites</taxon>
    </lineage>
</organism>
<dbReference type="Gene3D" id="1.10.10.10">
    <property type="entry name" value="Winged helix-like DNA-binding domain superfamily/Winged helix DNA-binding domain"/>
    <property type="match status" value="1"/>
</dbReference>
<dbReference type="CDD" id="cd22758">
    <property type="entry name" value="OTU_232R-like"/>
    <property type="match status" value="1"/>
</dbReference>
<dbReference type="SMART" id="SM00369">
    <property type="entry name" value="LRR_TYP"/>
    <property type="match status" value="10"/>
</dbReference>
<accession>A0ABN8RTD7</accession>
<dbReference type="InterPro" id="IPR055414">
    <property type="entry name" value="LRR_R13L4/SHOC2-like"/>
</dbReference>
<evidence type="ECO:0000256" key="2">
    <source>
        <dbReference type="ARBA" id="ARBA00022737"/>
    </source>
</evidence>
<evidence type="ECO:0000313" key="5">
    <source>
        <dbReference type="EMBL" id="CAH3182363.1"/>
    </source>
</evidence>
<dbReference type="InterPro" id="IPR036388">
    <property type="entry name" value="WH-like_DNA-bd_sf"/>
</dbReference>
<evidence type="ECO:0000256" key="3">
    <source>
        <dbReference type="SAM" id="MobiDB-lite"/>
    </source>
</evidence>
<dbReference type="Pfam" id="PF23598">
    <property type="entry name" value="LRR_14"/>
    <property type="match status" value="2"/>
</dbReference>
<dbReference type="SMART" id="SM00364">
    <property type="entry name" value="LRR_BAC"/>
    <property type="match status" value="10"/>
</dbReference>
<feature type="compositionally biased region" description="Basic and acidic residues" evidence="3">
    <location>
        <begin position="422"/>
        <end position="431"/>
    </location>
</feature>
<sequence length="1619" mass="182986">MEDYNSHKLRAEYLKVVYGRATLDLNGKGLSRVPDAVTELSEVKELTLKDNNLTELPRSINKLNRLEELYLDGNNLTELPAEIGDLKELKSLSVNDNQLVGLPTSIQKLTSLPRLLMDGNNLTELPAEIGDLKELSWLSMNNNQLVGLPTSIQKLNRLERLLLDGNNLTELPAEIGDLKKLWWLSVSNNQLVGLPTSIQKLNRLQWLYLDGNNLTELPAEIDDLKELRQLSVNNNQLVGLPTSIQKLNRLERLLLDGNNLTELPAEIGDLKELSWLSSLSVSGNPLTVDALHLALKLDKRGLSTDVAAPEEIEARGERAQLVYQRALRDGAVSVQRSRILLIGQDRAGKTSLKKSLIGLPFNRHENSTEGIEVDPSIFQVHADEVKNWQPIDKSERGLLGCSKDVAQMLVGKLCFEEEKEDPEIHDSDQLKNKNYRSGTNADDADGEKRDDSFVNQVPDPKKEGVSEVTSSEPEHEIMIDTTSPPDEITKRAEELIKYVKGEKRAKVVTKKSVSSIDLWDFAGQQLYYASHPVFLTSRAIYILVCNLSKSLHDTAQPCVRQGNHNFTLDNPNGETNLENLLSWLSTVHSITQMRRQTRDDAEGKLPHLRPPVIIVGTHADKPFEDIATMKRTIQKAIAGKDYEGHVVRPIFSIDNSAKLIQRRLEKVFRKDKNIDDIQELKDKIMEVLRQEPYMKERIPVRWLNFEKVLNALLAKKVYHLLLSELQTYVRDNCFINDEEEFTTMVDFYHDLGIIIKHCSTVIVSAEWLIDLFKQLITIPPFDETEPKVSKLWQEVKESGVLSMELLHHVFSKFLLKGAAKDDILDLMEQFGLIAKFSPSKTDEKYFVPCQLRMPPDSICAMVPSSSDPCPLYVYFVTGSVPHGLFTRLVSRLVRWSSEAGPAQPPTLYQNGAWFVIGRKIVHDLILICKKQFIKFFVKQKIQRQKISIEYTSGVAVQVREFVEATLQTLSHDLLYLRGVQYEIRVACPYCQLEKCSGHNQMGCTHDGCLHLLELKQGDPLICKKKPSEELLTVRGQEKWFSQVPSEEVHTPSPDTAQSHPGRSILKVALLANEWGSSKGGLSTINRTLAIHLAKHANVEVTILVPESECDEEDKRTARTYNIAIKEVQRRPAFNDPLDWLSFPPKDLDIQVVIGHGAKVGRQAQIIRESHSCKWMQFVHTEPEELAMHKNYANAIAKGEGKNRAEVELCQIADLVVAVGPKLKEAFSSKLRSSHRDVFQLIPGSFAEFSDTKPATQDSVKFRVLTFGRGDYEDFSLKGYDIAAKAIVELQDSSYRLLFVGAPDGKQDEVAEILLQTGISKNQLTVRSFVQSKERLKELFCEVDVAIMPSRTEGFGLTALEAMSAGLPILVSGNSGFGETLRGLTEGKSLVIDSDDPKEWAKAIGAIRRKPWIQRLEEIRGVREVYEEKFSWKQQCQLLVEKMWKMVYGDFTFHPLRQIQLDARSETSQTELSLNLKRTAQEKGFVISDNQGEGNCMFFALSEQLDVVKGMRMSHEEIRRTVVHYLMDHPTLPDGTELFQFVDGYSSWEAYLTSMMTNGTWGDHMILHGAANCFETCIHVISSLSHHNEVMICPEYDDTGNNRLVLGHVHELHYVSLRPV</sequence>
<dbReference type="InterPro" id="IPR050216">
    <property type="entry name" value="LRR_domain-containing"/>
</dbReference>
<evidence type="ECO:0000313" key="6">
    <source>
        <dbReference type="Proteomes" id="UP001159405"/>
    </source>
</evidence>
<evidence type="ECO:0000259" key="4">
    <source>
        <dbReference type="PROSITE" id="PS50802"/>
    </source>
</evidence>
<dbReference type="Gene3D" id="3.40.50.2000">
    <property type="entry name" value="Glycogen Phosphorylase B"/>
    <property type="match status" value="2"/>
</dbReference>
<dbReference type="Pfam" id="PF20706">
    <property type="entry name" value="GT4-conflict"/>
    <property type="match status" value="1"/>
</dbReference>
<name>A0ABN8RTD7_9CNID</name>
<dbReference type="Gene3D" id="3.90.70.80">
    <property type="match status" value="1"/>
</dbReference>
<dbReference type="Proteomes" id="UP001159405">
    <property type="component" value="Unassembled WGS sequence"/>
</dbReference>
<dbReference type="SUPFAM" id="SSF53756">
    <property type="entry name" value="UDP-Glycosyltransferase/glycogen phosphorylase"/>
    <property type="match status" value="1"/>
</dbReference>
<dbReference type="PANTHER" id="PTHR48051:SF1">
    <property type="entry name" value="RAS SUPPRESSOR PROTEIN 1"/>
    <property type="match status" value="1"/>
</dbReference>
<dbReference type="EMBL" id="CALNXK010000321">
    <property type="protein sequence ID" value="CAH3182363.1"/>
    <property type="molecule type" value="Genomic_DNA"/>
</dbReference>
<dbReference type="InterPro" id="IPR032675">
    <property type="entry name" value="LRR_dom_sf"/>
</dbReference>
<dbReference type="PROSITE" id="PS51450">
    <property type="entry name" value="LRR"/>
    <property type="match status" value="2"/>
</dbReference>
<dbReference type="Pfam" id="PF08477">
    <property type="entry name" value="Roc"/>
    <property type="match status" value="1"/>
</dbReference>
<dbReference type="PROSITE" id="PS50802">
    <property type="entry name" value="OTU"/>
    <property type="match status" value="1"/>
</dbReference>
<dbReference type="SUPFAM" id="SSF52058">
    <property type="entry name" value="L domain-like"/>
    <property type="match status" value="1"/>
</dbReference>
<dbReference type="Pfam" id="PF02338">
    <property type="entry name" value="OTU"/>
    <property type="match status" value="1"/>
</dbReference>
<keyword evidence="1" id="KW-0433">Leucine-rich repeat</keyword>
<dbReference type="CDD" id="cd03801">
    <property type="entry name" value="GT4_PimA-like"/>
    <property type="match status" value="1"/>
</dbReference>
<dbReference type="InterPro" id="IPR003591">
    <property type="entry name" value="Leu-rich_rpt_typical-subtyp"/>
</dbReference>
<feature type="domain" description="OTU" evidence="4">
    <location>
        <begin position="1484"/>
        <end position="1619"/>
    </location>
</feature>
<dbReference type="SUPFAM" id="SSF54001">
    <property type="entry name" value="Cysteine proteinases"/>
    <property type="match status" value="1"/>
</dbReference>
<dbReference type="Gene3D" id="3.40.50.300">
    <property type="entry name" value="P-loop containing nucleotide triphosphate hydrolases"/>
    <property type="match status" value="1"/>
</dbReference>
<feature type="region of interest" description="Disordered" evidence="3">
    <location>
        <begin position="420"/>
        <end position="482"/>
    </location>
</feature>
<dbReference type="PANTHER" id="PTHR48051">
    <property type="match status" value="1"/>
</dbReference>
<dbReference type="Gene3D" id="3.80.10.10">
    <property type="entry name" value="Ribonuclease Inhibitor"/>
    <property type="match status" value="1"/>
</dbReference>
<gene>
    <name evidence="5" type="ORF">PLOB_00026918</name>
</gene>